<reference evidence="4" key="1">
    <citation type="journal article" date="2019" name="Int. J. Syst. Evol. Microbiol.">
        <title>The Global Catalogue of Microorganisms (GCM) 10K type strain sequencing project: providing services to taxonomists for standard genome sequencing and annotation.</title>
        <authorList>
            <consortium name="The Broad Institute Genomics Platform"/>
            <consortium name="The Broad Institute Genome Sequencing Center for Infectious Disease"/>
            <person name="Wu L."/>
            <person name="Ma J."/>
        </authorList>
    </citation>
    <scope>NUCLEOTIDE SEQUENCE [LARGE SCALE GENOMIC DNA]</scope>
    <source>
        <strain evidence="4">JCM 18127</strain>
    </source>
</reference>
<accession>A0ABP8WW50</accession>
<organism evidence="3 4">
    <name type="scientific">Nocardioides nanhaiensis</name>
    <dbReference type="NCBI Taxonomy" id="1476871"/>
    <lineage>
        <taxon>Bacteria</taxon>
        <taxon>Bacillati</taxon>
        <taxon>Actinomycetota</taxon>
        <taxon>Actinomycetes</taxon>
        <taxon>Propionibacteriales</taxon>
        <taxon>Nocardioidaceae</taxon>
        <taxon>Nocardioides</taxon>
    </lineage>
</organism>
<feature type="chain" id="PRO_5045905520" evidence="2">
    <location>
        <begin position="19"/>
        <end position="524"/>
    </location>
</feature>
<feature type="signal peptide" evidence="2">
    <location>
        <begin position="1"/>
        <end position="18"/>
    </location>
</feature>
<proteinExistence type="predicted"/>
<protein>
    <submittedName>
        <fullName evidence="3">Uncharacterized protein</fullName>
    </submittedName>
</protein>
<evidence type="ECO:0000313" key="3">
    <source>
        <dbReference type="EMBL" id="GAA4696520.1"/>
    </source>
</evidence>
<comment type="caution">
    <text evidence="3">The sequence shown here is derived from an EMBL/GenBank/DDBJ whole genome shotgun (WGS) entry which is preliminary data.</text>
</comment>
<gene>
    <name evidence="3" type="ORF">GCM10023226_38740</name>
</gene>
<feature type="region of interest" description="Disordered" evidence="1">
    <location>
        <begin position="18"/>
        <end position="37"/>
    </location>
</feature>
<evidence type="ECO:0000256" key="1">
    <source>
        <dbReference type="SAM" id="MobiDB-lite"/>
    </source>
</evidence>
<sequence length="524" mass="55960">MLCLAVALAAALPAPARAGTAPDRAAPAPTTQRAPSLPGGVALTWSPAYMTDSHAFTREQARSLAQQHDLVVSMPVAFGQHASAMRAAHPGITLLAYANATLAGTSDVTGLGEGAFAHDAQGRRITATGWGTRLMEPTSTAWRDRASRQCAQRSAAGGFDGCLLDMLTLGVFARGFVSALPVNPATGRTYTQPEYQAQMVALESHVRRANPGLQMTGNVVENAYRYWQNPEATSRAAALKMPSVQMEDFLRGATNEVGRFPASADWVRNVEVIRDLEANGRVGLFTTKLWVGASDAQVRQWQGYAMATFLMGAGGRSFFAFTRSRDRAGVLGTNLPYRMPKGIGAPTGAMSRLGSGAYLRRFERGVAVVNPTDRGVQVPLGATMRRLDGGSTASIWLPPHSGDVLVGAGAARPAADGRAPSVRFQGPASGQRALRLRGTASDDRAVRAVRVAVRHEATRRWLRPGGGWGAHAQLAAVLERRGDARTAWSRTLRLPRGRYGVSVVAVDAAGNSTRPRSWRVYRVR</sequence>
<evidence type="ECO:0000256" key="2">
    <source>
        <dbReference type="SAM" id="SignalP"/>
    </source>
</evidence>
<dbReference type="Proteomes" id="UP001500621">
    <property type="component" value="Unassembled WGS sequence"/>
</dbReference>
<keyword evidence="4" id="KW-1185">Reference proteome</keyword>
<name>A0ABP8WW50_9ACTN</name>
<evidence type="ECO:0000313" key="4">
    <source>
        <dbReference type="Proteomes" id="UP001500621"/>
    </source>
</evidence>
<feature type="compositionally biased region" description="Low complexity" evidence="1">
    <location>
        <begin position="18"/>
        <end position="35"/>
    </location>
</feature>
<keyword evidence="2" id="KW-0732">Signal</keyword>
<dbReference type="EMBL" id="BAABIM010000004">
    <property type="protein sequence ID" value="GAA4696520.1"/>
    <property type="molecule type" value="Genomic_DNA"/>
</dbReference>